<evidence type="ECO:0000313" key="6">
    <source>
        <dbReference type="Proteomes" id="UP000799118"/>
    </source>
</evidence>
<dbReference type="Pfam" id="PF05378">
    <property type="entry name" value="Hydant_A_N"/>
    <property type="match status" value="1"/>
</dbReference>
<accession>A0A6A4GWC7</accession>
<evidence type="ECO:0000259" key="4">
    <source>
        <dbReference type="Pfam" id="PF05378"/>
    </source>
</evidence>
<sequence>MSIASNWTLGVDVGGTFTDCILYNTDNGETFRVKTPTTPQDQSIGVLNAIEQVKAKVPNGQDLKFSVLNHGTTVATNSILEGKGARVALLVTEGYKDVLQVKRSNIPGGLAGWIVWRKPEPLADLELTIEVPGRISTSGDIVKDFDPVVLSERLERLKALKFPPESITVSLINSFANPVHELAVRDLLLKEFPGVPISLSYEVLPELGEYERTLTTVANAYVKPVVGGYVDRLQQKLGDIELRVLRSDGGLASGIVAKDNCSNMLYSGPAGGIAGVLAQVAGKTKFKQLLTFDIGGTSTDTALIENAVPQLRRESTIGDLTIRAPSIDVRTVGAGGGSIAQVASITGALRVGPESAGAHPGPACYAKGGYLPTVSDGCAVLGYLGDSLLGGTFKLDIRAARTAIETHVAKPMGLSIEEAAEGILKLAVERMYGSLRSISVEKGKDMRNFALVAFGGAGGMLACQIAKLCQSYPAIVPQSPGVLCALGDACTSMRYESTTSILRRLSDLKVEDVIQTCLELEKHASKVLEQQGISNTAQVSAWEADLRYRGQGLTLPVPFSVDELKVGGFKVLEERFNESHETLFTFSLEQEVELCNLRAVATEITKDLVTQVLEQGNGTPSSDSVTAKTIVFFSGKTYSDAGDQLTGPCIITEMDSNTFVDPIHRAEIDEVGNILIWPVDNTTLSPASKITSVDPIIVQLVEAALQNTRTEMDVLIQRVAMSPAMREQLDYFPMIAAGDGKNSGKMVCGQFGSFIPGFLRIWEEPIMEDDVFLTNDPYSVNFSISHLNDFLVINPVFYGGKIVAWTANLGHFTDIGSCVAGSMPNCATSIHEDGIQIPLCKLYDRGVPNKAVFGIVERNSRKPTFARSDLHALVAATKTAGRRIIEMIERFGLENYEAALDELLERNKTAIAKLIKTAIPHERIYFEDFIDDDGNGLGPWKVACTMSKRIDEEKGEIVCFDFDGTDPQSERSINFALSHEMLKMFIVYYLLTVFDPTTVVNDGSFDLIEINIPVGTILNPQRPAALSCRTHLLGRVFDVLGALFGQRQPKYLSAAGFSDSPHFFYSGYDANGEWFQLYQIGFGGIPARPHGDGPDGHSLWPSMKSISNEFLESHLPLRVDRYETVADSGGEGLYRGGNAMRIDYSFLEPGNISIHDDRNFLYPWGVHGGGTGSRSRKTLVKYSLDKANPPRIPIGSKVDFVAVSAGDTLEWVTWGGGGWGNPLMRDPEIVAKEVRRRLVKDPSRYGVVLTPSIDVDVAATEALRAQMSVQQAAKASDLFNRGGTIKELLERYEAETGLPAPRLPSTRVLRGPISKMPHIQALHSRRAEEDKSLLA</sequence>
<dbReference type="Pfam" id="PF02538">
    <property type="entry name" value="Hydantoinase_B"/>
    <property type="match status" value="1"/>
</dbReference>
<evidence type="ECO:0000313" key="5">
    <source>
        <dbReference type="EMBL" id="KAE9389733.1"/>
    </source>
</evidence>
<dbReference type="InterPro" id="IPR002821">
    <property type="entry name" value="Hydantoinase_A"/>
</dbReference>
<dbReference type="InterPro" id="IPR008040">
    <property type="entry name" value="Hydant_A_N"/>
</dbReference>
<name>A0A6A4GWC7_9AGAR</name>
<protein>
    <recommendedName>
        <fullName evidence="7">5-oxoprolinase</fullName>
    </recommendedName>
</protein>
<dbReference type="OrthoDB" id="3643at2759"/>
<keyword evidence="6" id="KW-1185">Reference proteome</keyword>
<evidence type="ECO:0000259" key="2">
    <source>
        <dbReference type="Pfam" id="PF01968"/>
    </source>
</evidence>
<proteinExistence type="inferred from homology"/>
<evidence type="ECO:0000259" key="3">
    <source>
        <dbReference type="Pfam" id="PF02538"/>
    </source>
</evidence>
<gene>
    <name evidence="5" type="ORF">BT96DRAFT_967908</name>
</gene>
<feature type="domain" description="Hydantoinase A/oxoprolinase" evidence="2">
    <location>
        <begin position="212"/>
        <end position="496"/>
    </location>
</feature>
<dbReference type="Proteomes" id="UP000799118">
    <property type="component" value="Unassembled WGS sequence"/>
</dbReference>
<dbReference type="EMBL" id="ML769684">
    <property type="protein sequence ID" value="KAE9389733.1"/>
    <property type="molecule type" value="Genomic_DNA"/>
</dbReference>
<feature type="domain" description="Hydantoinase/oxoprolinase N-terminal" evidence="4">
    <location>
        <begin position="9"/>
        <end position="191"/>
    </location>
</feature>
<dbReference type="InterPro" id="IPR003692">
    <property type="entry name" value="Hydantoinase_B"/>
</dbReference>
<dbReference type="GO" id="GO:0017168">
    <property type="term" value="F:5-oxoprolinase (ATP-hydrolyzing) activity"/>
    <property type="evidence" value="ECO:0007669"/>
    <property type="project" value="TreeGrafter"/>
</dbReference>
<evidence type="ECO:0000256" key="1">
    <source>
        <dbReference type="ARBA" id="ARBA00010403"/>
    </source>
</evidence>
<dbReference type="InterPro" id="IPR045079">
    <property type="entry name" value="Oxoprolinase-like"/>
</dbReference>
<feature type="domain" description="Hydantoinase B/oxoprolinase" evidence="3">
    <location>
        <begin position="694"/>
        <end position="1222"/>
    </location>
</feature>
<dbReference type="GO" id="GO:0005829">
    <property type="term" value="C:cytosol"/>
    <property type="evidence" value="ECO:0007669"/>
    <property type="project" value="TreeGrafter"/>
</dbReference>
<evidence type="ECO:0008006" key="7">
    <source>
        <dbReference type="Google" id="ProtNLM"/>
    </source>
</evidence>
<comment type="similarity">
    <text evidence="1">Belongs to the oxoprolinase family.</text>
</comment>
<dbReference type="PANTHER" id="PTHR11365:SF23">
    <property type="entry name" value="HYPOTHETICAL 5-OXOPROLINASE (EUROFUNG)-RELATED"/>
    <property type="match status" value="1"/>
</dbReference>
<dbReference type="Pfam" id="PF01968">
    <property type="entry name" value="Hydantoinase_A"/>
    <property type="match status" value="1"/>
</dbReference>
<dbReference type="GO" id="GO:0006749">
    <property type="term" value="P:glutathione metabolic process"/>
    <property type="evidence" value="ECO:0007669"/>
    <property type="project" value="TreeGrafter"/>
</dbReference>
<reference evidence="5" key="1">
    <citation type="journal article" date="2019" name="Environ. Microbiol.">
        <title>Fungal ecological strategies reflected in gene transcription - a case study of two litter decomposers.</title>
        <authorList>
            <person name="Barbi F."/>
            <person name="Kohler A."/>
            <person name="Barry K."/>
            <person name="Baskaran P."/>
            <person name="Daum C."/>
            <person name="Fauchery L."/>
            <person name="Ihrmark K."/>
            <person name="Kuo A."/>
            <person name="LaButti K."/>
            <person name="Lipzen A."/>
            <person name="Morin E."/>
            <person name="Grigoriev I.V."/>
            <person name="Henrissat B."/>
            <person name="Lindahl B."/>
            <person name="Martin F."/>
        </authorList>
    </citation>
    <scope>NUCLEOTIDE SEQUENCE</scope>
    <source>
        <strain evidence="5">JB14</strain>
    </source>
</reference>
<dbReference type="PANTHER" id="PTHR11365">
    <property type="entry name" value="5-OXOPROLINASE RELATED"/>
    <property type="match status" value="1"/>
</dbReference>
<organism evidence="5 6">
    <name type="scientific">Gymnopus androsaceus JB14</name>
    <dbReference type="NCBI Taxonomy" id="1447944"/>
    <lineage>
        <taxon>Eukaryota</taxon>
        <taxon>Fungi</taxon>
        <taxon>Dikarya</taxon>
        <taxon>Basidiomycota</taxon>
        <taxon>Agaricomycotina</taxon>
        <taxon>Agaricomycetes</taxon>
        <taxon>Agaricomycetidae</taxon>
        <taxon>Agaricales</taxon>
        <taxon>Marasmiineae</taxon>
        <taxon>Omphalotaceae</taxon>
        <taxon>Gymnopus</taxon>
    </lineage>
</organism>